<dbReference type="AlphaFoldDB" id="A0A3A8PV34"/>
<protein>
    <submittedName>
        <fullName evidence="10">Glycosyltransferase</fullName>
    </submittedName>
</protein>
<reference evidence="11" key="1">
    <citation type="submission" date="2018-09" db="EMBL/GenBank/DDBJ databases">
        <authorList>
            <person name="Livingstone P.G."/>
            <person name="Whitworth D.E."/>
        </authorList>
    </citation>
    <scope>NUCLEOTIDE SEQUENCE [LARGE SCALE GENOMIC DNA]</scope>
    <source>
        <strain evidence="11">CA051B</strain>
    </source>
</reference>
<evidence type="ECO:0000256" key="1">
    <source>
        <dbReference type="ARBA" id="ARBA00009481"/>
    </source>
</evidence>
<dbReference type="SUPFAM" id="SSF53756">
    <property type="entry name" value="UDP-Glycosyltransferase/glycogen phosphorylase"/>
    <property type="match status" value="1"/>
</dbReference>
<evidence type="ECO:0000256" key="5">
    <source>
        <dbReference type="ARBA" id="ARBA00022679"/>
    </source>
</evidence>
<dbReference type="Proteomes" id="UP000272888">
    <property type="component" value="Unassembled WGS sequence"/>
</dbReference>
<keyword evidence="5 10" id="KW-0808">Transferase</keyword>
<dbReference type="GO" id="GO:0016757">
    <property type="term" value="F:glycosyltransferase activity"/>
    <property type="evidence" value="ECO:0007669"/>
    <property type="project" value="UniProtKB-KW"/>
</dbReference>
<evidence type="ECO:0000313" key="11">
    <source>
        <dbReference type="Proteomes" id="UP000272888"/>
    </source>
</evidence>
<dbReference type="InterPro" id="IPR001296">
    <property type="entry name" value="Glyco_trans_1"/>
</dbReference>
<evidence type="ECO:0000259" key="9">
    <source>
        <dbReference type="Pfam" id="PF21269"/>
    </source>
</evidence>
<dbReference type="PANTHER" id="PTHR47779">
    <property type="entry name" value="SYNTHASE (CCG-9), PUTATIVE (AFU_ORTHOLOGUE AFUA_3G12100)-RELATED"/>
    <property type="match status" value="1"/>
</dbReference>
<evidence type="ECO:0000313" key="10">
    <source>
        <dbReference type="EMBL" id="RKH60253.1"/>
    </source>
</evidence>
<gene>
    <name evidence="10" type="ORF">D7V93_13650</name>
</gene>
<accession>A0A3A8PV34</accession>
<dbReference type="InterPro" id="IPR052078">
    <property type="entry name" value="Trehalose_Metab_GTase"/>
</dbReference>
<dbReference type="PANTHER" id="PTHR47779:SF1">
    <property type="entry name" value="SYNTHASE (CCG-9), PUTATIVE (AFU_ORTHOLOGUE AFUA_3G12100)-RELATED"/>
    <property type="match status" value="1"/>
</dbReference>
<dbReference type="InterPro" id="IPR049438">
    <property type="entry name" value="TreT_GT1"/>
</dbReference>
<keyword evidence="11" id="KW-1185">Reference proteome</keyword>
<comment type="subunit">
    <text evidence="2">Homodimer.</text>
</comment>
<sequence length="426" mass="48807">MQSRHAISTVEDYEPFIGQQAVERILAKGRKLSGRSIAHVNSTYFGGGVAEILSSLTLLMRALGLDAEWRAIQGPPDFFSITKKMHNALQGEPIRLTDIKKEIYEDIAFQNAIRNRFDHDYVVVHDPQPLPLVEFSRKRGPWIWRCHVDMAHPSRDIWEYLAGYIEQYDAMIVSAEEYRQPWRLPQRVFQPAIDPFSIINRELPEGEVDRRLRHYGVPLDLPLVVQVSRFDRWKDPHGVIRAFQIARRVKDCTLVLVGNVATDDPEGPAVYESLLREKEERVLILSGEDTSFVNALQRRAAVVLQKSLREGFGLTVAEAMWKRTPVIGGNVGGIRYQIEDGVNGFLVSSVEETADRLVRLLSDEQLRRRMGEAARETVRQRFLMTRYLEQYLDLMDGFETHYRLRPETPALSTREEAAGSESPATH</sequence>
<evidence type="ECO:0000256" key="2">
    <source>
        <dbReference type="ARBA" id="ARBA00011738"/>
    </source>
</evidence>
<feature type="region of interest" description="Disordered" evidence="7">
    <location>
        <begin position="407"/>
        <end position="426"/>
    </location>
</feature>
<keyword evidence="4" id="KW-0328">Glycosyltransferase</keyword>
<evidence type="ECO:0000256" key="6">
    <source>
        <dbReference type="ARBA" id="ARBA00023277"/>
    </source>
</evidence>
<keyword evidence="3" id="KW-0313">Glucose metabolism</keyword>
<evidence type="ECO:0000256" key="4">
    <source>
        <dbReference type="ARBA" id="ARBA00022676"/>
    </source>
</evidence>
<dbReference type="Pfam" id="PF00534">
    <property type="entry name" value="Glycos_transf_1"/>
    <property type="match status" value="1"/>
</dbReference>
<dbReference type="Pfam" id="PF21269">
    <property type="entry name" value="TreT_GT1"/>
    <property type="match status" value="1"/>
</dbReference>
<dbReference type="Gene3D" id="3.40.50.2000">
    <property type="entry name" value="Glycogen Phosphorylase B"/>
    <property type="match status" value="2"/>
</dbReference>
<evidence type="ECO:0000259" key="8">
    <source>
        <dbReference type="Pfam" id="PF00534"/>
    </source>
</evidence>
<keyword evidence="6" id="KW-0119">Carbohydrate metabolism</keyword>
<comment type="similarity">
    <text evidence="1">Belongs to the glycosyltransferase group 1 family. Glycosyltransferase 4 subfamily.</text>
</comment>
<evidence type="ECO:0000256" key="7">
    <source>
        <dbReference type="SAM" id="MobiDB-lite"/>
    </source>
</evidence>
<proteinExistence type="inferred from homology"/>
<evidence type="ECO:0000256" key="3">
    <source>
        <dbReference type="ARBA" id="ARBA00022526"/>
    </source>
</evidence>
<organism evidence="10 11">
    <name type="scientific">Corallococcus llansteffanensis</name>
    <dbReference type="NCBI Taxonomy" id="2316731"/>
    <lineage>
        <taxon>Bacteria</taxon>
        <taxon>Pseudomonadati</taxon>
        <taxon>Myxococcota</taxon>
        <taxon>Myxococcia</taxon>
        <taxon>Myxococcales</taxon>
        <taxon>Cystobacterineae</taxon>
        <taxon>Myxococcaceae</taxon>
        <taxon>Corallococcus</taxon>
    </lineage>
</organism>
<feature type="domain" description="Trehalose synthase N-terminal" evidence="9">
    <location>
        <begin position="39"/>
        <end position="179"/>
    </location>
</feature>
<feature type="domain" description="Glycosyl transferase family 1" evidence="8">
    <location>
        <begin position="216"/>
        <end position="376"/>
    </location>
</feature>
<name>A0A3A8PV34_9BACT</name>
<dbReference type="GO" id="GO:0006006">
    <property type="term" value="P:glucose metabolic process"/>
    <property type="evidence" value="ECO:0007669"/>
    <property type="project" value="UniProtKB-KW"/>
</dbReference>
<comment type="caution">
    <text evidence="10">The sequence shown here is derived from an EMBL/GenBank/DDBJ whole genome shotgun (WGS) entry which is preliminary data.</text>
</comment>
<dbReference type="EMBL" id="RAWB01000118">
    <property type="protein sequence ID" value="RKH60253.1"/>
    <property type="molecule type" value="Genomic_DNA"/>
</dbReference>
<dbReference type="RefSeq" id="WP_120643829.1">
    <property type="nucleotide sequence ID" value="NZ_RAWB01000118.1"/>
</dbReference>